<gene>
    <name evidence="4" type="ORF">GPM918_LOCUS2240</name>
    <name evidence="5" type="ORF">SRO942_LOCUS2240</name>
</gene>
<evidence type="ECO:0000259" key="3">
    <source>
        <dbReference type="PROSITE" id="PS50157"/>
    </source>
</evidence>
<sequence length="421" mass="47996">MDSSPSSIQQNTCCLSNNRKLLHVCSRCHRTFKDINNFREHLFQEHGEKYLNVRQCKLCSYATLLKSKYDCHMRCHLNNRIIKCNKCDYSTINIRHMSKHERMHVGEMAKQQHVSNDSDNHYQEQLNSSIVKKARYNWSDAMNSYHQLLDKIKCRTSSTTYENVEQTITNFLPFVPLDASSNNSILSILNSNEYTKEIRKHMNQKYTSDKITYGESEETNINNKRIFPDDNMASASNTKDDDIRSNNLPLPSYNINNDSVVNSCAPTSECNSTLFHIDQSSSSNEQTTGNSINNHLSPPTISSPRIHENAQQSRVISSTDCLSAPDPKIDTSSNSSSTTSVLAACTSDMECTATTSCLHRNDLISLRRNVFHMLSLFMPHLTVCFPFMSAFNPEQSYIDKIVEDLIRFQTCTSTPTSHTFL</sequence>
<dbReference type="PROSITE" id="PS00028">
    <property type="entry name" value="ZINC_FINGER_C2H2_1"/>
    <property type="match status" value="1"/>
</dbReference>
<dbReference type="Proteomes" id="UP000663829">
    <property type="component" value="Unassembled WGS sequence"/>
</dbReference>
<feature type="domain" description="C2H2-type" evidence="3">
    <location>
        <begin position="23"/>
        <end position="50"/>
    </location>
</feature>
<dbReference type="InterPro" id="IPR036236">
    <property type="entry name" value="Znf_C2H2_sf"/>
</dbReference>
<dbReference type="AlphaFoldDB" id="A0A813R8S5"/>
<feature type="region of interest" description="Disordered" evidence="2">
    <location>
        <begin position="222"/>
        <end position="245"/>
    </location>
</feature>
<keyword evidence="1" id="KW-0863">Zinc-finger</keyword>
<dbReference type="EMBL" id="CAJOBC010000241">
    <property type="protein sequence ID" value="CAF3559466.1"/>
    <property type="molecule type" value="Genomic_DNA"/>
</dbReference>
<evidence type="ECO:0000256" key="1">
    <source>
        <dbReference type="PROSITE-ProRule" id="PRU00042"/>
    </source>
</evidence>
<proteinExistence type="predicted"/>
<protein>
    <recommendedName>
        <fullName evidence="3">C2H2-type domain-containing protein</fullName>
    </recommendedName>
</protein>
<dbReference type="EMBL" id="CAJNOQ010000241">
    <property type="protein sequence ID" value="CAF0776855.1"/>
    <property type="molecule type" value="Genomic_DNA"/>
</dbReference>
<feature type="region of interest" description="Disordered" evidence="2">
    <location>
        <begin position="279"/>
        <end position="336"/>
    </location>
</feature>
<accession>A0A813R8S5</accession>
<dbReference type="InterPro" id="IPR013087">
    <property type="entry name" value="Znf_C2H2_type"/>
</dbReference>
<dbReference type="PROSITE" id="PS50157">
    <property type="entry name" value="ZINC_FINGER_C2H2_2"/>
    <property type="match status" value="2"/>
</dbReference>
<evidence type="ECO:0000256" key="2">
    <source>
        <dbReference type="SAM" id="MobiDB-lite"/>
    </source>
</evidence>
<name>A0A813R8S5_9BILA</name>
<dbReference type="SMART" id="SM00355">
    <property type="entry name" value="ZnF_C2H2"/>
    <property type="match status" value="3"/>
</dbReference>
<comment type="caution">
    <text evidence="4">The sequence shown here is derived from an EMBL/GenBank/DDBJ whole genome shotgun (WGS) entry which is preliminary data.</text>
</comment>
<dbReference type="Proteomes" id="UP000681722">
    <property type="component" value="Unassembled WGS sequence"/>
</dbReference>
<dbReference type="OrthoDB" id="427030at2759"/>
<keyword evidence="1" id="KW-0862">Zinc</keyword>
<evidence type="ECO:0000313" key="5">
    <source>
        <dbReference type="EMBL" id="CAF3559466.1"/>
    </source>
</evidence>
<organism evidence="4 6">
    <name type="scientific">Didymodactylos carnosus</name>
    <dbReference type="NCBI Taxonomy" id="1234261"/>
    <lineage>
        <taxon>Eukaryota</taxon>
        <taxon>Metazoa</taxon>
        <taxon>Spiralia</taxon>
        <taxon>Gnathifera</taxon>
        <taxon>Rotifera</taxon>
        <taxon>Eurotatoria</taxon>
        <taxon>Bdelloidea</taxon>
        <taxon>Philodinida</taxon>
        <taxon>Philodinidae</taxon>
        <taxon>Didymodactylos</taxon>
    </lineage>
</organism>
<dbReference type="SUPFAM" id="SSF57667">
    <property type="entry name" value="beta-beta-alpha zinc fingers"/>
    <property type="match status" value="1"/>
</dbReference>
<feature type="domain" description="C2H2-type" evidence="3">
    <location>
        <begin position="82"/>
        <end position="109"/>
    </location>
</feature>
<dbReference type="GO" id="GO:0008270">
    <property type="term" value="F:zinc ion binding"/>
    <property type="evidence" value="ECO:0007669"/>
    <property type="project" value="UniProtKB-KW"/>
</dbReference>
<evidence type="ECO:0000313" key="6">
    <source>
        <dbReference type="Proteomes" id="UP000663829"/>
    </source>
</evidence>
<keyword evidence="6" id="KW-1185">Reference proteome</keyword>
<feature type="compositionally biased region" description="Polar residues" evidence="2">
    <location>
        <begin position="279"/>
        <end position="321"/>
    </location>
</feature>
<evidence type="ECO:0000313" key="4">
    <source>
        <dbReference type="EMBL" id="CAF0776855.1"/>
    </source>
</evidence>
<dbReference type="Gene3D" id="3.30.160.60">
    <property type="entry name" value="Classic Zinc Finger"/>
    <property type="match status" value="1"/>
</dbReference>
<keyword evidence="1" id="KW-0479">Metal-binding</keyword>
<reference evidence="4" key="1">
    <citation type="submission" date="2021-02" db="EMBL/GenBank/DDBJ databases">
        <authorList>
            <person name="Nowell W R."/>
        </authorList>
    </citation>
    <scope>NUCLEOTIDE SEQUENCE</scope>
</reference>